<comment type="subunit">
    <text evidence="18">Forms a heterotetramer with UvrB during the search for lesions.</text>
</comment>
<dbReference type="RefSeq" id="WP_131613292.1">
    <property type="nucleotide sequence ID" value="NZ_PSZP01000006.1"/>
</dbReference>
<keyword evidence="9 18" id="KW-0862">Zinc</keyword>
<dbReference type="InterPro" id="IPR013815">
    <property type="entry name" value="ATP_grasp_subdomain_1"/>
</dbReference>
<evidence type="ECO:0000259" key="19">
    <source>
        <dbReference type="PROSITE" id="PS50893"/>
    </source>
</evidence>
<evidence type="ECO:0000256" key="16">
    <source>
        <dbReference type="ARBA" id="ARBA00039316"/>
    </source>
</evidence>
<comment type="caution">
    <text evidence="18">Lacks conserved residue(s) required for the propagation of feature annotation.</text>
</comment>
<comment type="function">
    <text evidence="18">The UvrABC repair system catalyzes the recognition and processing of DNA lesions. UvrA is an ATPase and a DNA-binding protein. A damage recognition complex composed of 2 UvrA and 2 UvrB subunits scans DNA for abnormalities. When the presence of a lesion has been verified by UvrB, the UvrA molecules dissociate.</text>
</comment>
<dbReference type="GO" id="GO:0005737">
    <property type="term" value="C:cytoplasm"/>
    <property type="evidence" value="ECO:0007669"/>
    <property type="project" value="UniProtKB-SubCell"/>
</dbReference>
<dbReference type="Pfam" id="PF17760">
    <property type="entry name" value="UvrA_inter"/>
    <property type="match status" value="1"/>
</dbReference>
<dbReference type="PROSITE" id="PS50893">
    <property type="entry name" value="ABC_TRANSPORTER_2"/>
    <property type="match status" value="1"/>
</dbReference>
<dbReference type="GO" id="GO:0005524">
    <property type="term" value="F:ATP binding"/>
    <property type="evidence" value="ECO:0007669"/>
    <property type="project" value="UniProtKB-UniRule"/>
</dbReference>
<feature type="binding site" evidence="18">
    <location>
        <begin position="33"/>
        <end position="40"/>
    </location>
    <ligand>
        <name>ATP</name>
        <dbReference type="ChEBI" id="CHEBI:30616"/>
    </ligand>
</feature>
<dbReference type="InterPro" id="IPR003439">
    <property type="entry name" value="ABC_transporter-like_ATP-bd"/>
</dbReference>
<evidence type="ECO:0000256" key="17">
    <source>
        <dbReference type="ARBA" id="ARBA00042156"/>
    </source>
</evidence>
<feature type="domain" description="ABC transporter" evidence="19">
    <location>
        <begin position="599"/>
        <end position="930"/>
    </location>
</feature>
<keyword evidence="5 18" id="KW-0547">Nucleotide-binding</keyword>
<evidence type="ECO:0000256" key="7">
    <source>
        <dbReference type="ARBA" id="ARBA00022769"/>
    </source>
</evidence>
<evidence type="ECO:0000256" key="12">
    <source>
        <dbReference type="ARBA" id="ARBA00023125"/>
    </source>
</evidence>
<dbReference type="GO" id="GO:0008270">
    <property type="term" value="F:zinc ion binding"/>
    <property type="evidence" value="ECO:0007669"/>
    <property type="project" value="UniProtKB-UniRule"/>
</dbReference>
<keyword evidence="13 18" id="KW-0234">DNA repair</keyword>
<dbReference type="PROSITE" id="PS00211">
    <property type="entry name" value="ABC_TRANSPORTER_1"/>
    <property type="match status" value="2"/>
</dbReference>
<evidence type="ECO:0000256" key="1">
    <source>
        <dbReference type="ARBA" id="ARBA00004496"/>
    </source>
</evidence>
<evidence type="ECO:0000256" key="8">
    <source>
        <dbReference type="ARBA" id="ARBA00022771"/>
    </source>
</evidence>
<feature type="zinc finger region" description="C4-type" evidence="18">
    <location>
        <begin position="739"/>
        <end position="765"/>
    </location>
</feature>
<dbReference type="PANTHER" id="PTHR43152">
    <property type="entry name" value="UVRABC SYSTEM PROTEIN A"/>
    <property type="match status" value="1"/>
</dbReference>
<accession>A0A4R0XRL3</accession>
<keyword evidence="3 18" id="KW-0479">Metal-binding</keyword>
<evidence type="ECO:0000256" key="15">
    <source>
        <dbReference type="ARBA" id="ARBA00038000"/>
    </source>
</evidence>
<dbReference type="EMBL" id="PSZP01000006">
    <property type="protein sequence ID" value="TCG11515.1"/>
    <property type="molecule type" value="Genomic_DNA"/>
</dbReference>
<dbReference type="InterPro" id="IPR041552">
    <property type="entry name" value="UvrA_DNA-bd"/>
</dbReference>
<evidence type="ECO:0000256" key="3">
    <source>
        <dbReference type="ARBA" id="ARBA00022723"/>
    </source>
</evidence>
<dbReference type="GO" id="GO:0016887">
    <property type="term" value="F:ATP hydrolysis activity"/>
    <property type="evidence" value="ECO:0007669"/>
    <property type="project" value="InterPro"/>
</dbReference>
<sequence>MDKKVIKIKGAKENNLNNINIEIPKDKLVVFTGVSGSGKSSLAFNTIYEEGRRRYVDSLSSYARQFLGGTKKPDVESIEGLSPAISIEQKTTHNNPRSTVGTVTEIYDYLRLLYARVATPFCPRHKKAISAQRTQDIINTIFKYKEGSRMVIFSPVVQKEKGTHMNLLESLRSDGFIRVEVDGTIMRLDDDIELSKTKQHSISIVVDRIVLNEENRSRISDAVEVALEHAKGLIEISVDEGEKVSFSRNFSCPEGDFDMPLIEPRLFSFNSPAGMCDSCKGIGIKLKVDKRLLIPDKKRAISEGGITYFANLVGSENLEWQKFNILLNHYNINADIPIENLEKEEMKIILEGSLEPIEYTITSRNGNEYKKNEYIEGVATLIERRYVETKSEQIRKWYKSYMTDVKCESCKGSRLNKYALAMKIDDMTIYDFTKLSIDQSFEKVTNFSLSDEEQQVSEMIINELYERLSFLMNVGLTYISLDRKAETLSGGESQRIRLATQIGSNLTGVLYVLDEPSIGLHQVDNDKLIKTLRKMVEIGNTLIVVEHDEETIKAADYIVDIGPLAGDQGGNVVAAGTPEEVAKVKESITGQFLSGEQKIEVPSFRRSGNGQVIELKGVKENNLKNIDVKFPLGKMIAVTGVSGSGKSTLVNDVLAKAIEQKIKDPLIAPGKYRSMTGNGNIDKVIKISQSPIGRTPRSNPATYTSLFDDIRELYSMAPESKARGYSKSRFSFNVDGGRCDKCKGDGSIKIEMHFLPDVYIECNHCDGKRFNRETLEVKFKGKNISDVLNMRVSEAYKFFDSFVKIKTKLGALMDVGLNYITLGQNATTLSGGEAQRIKLATFLQKRATGKTLFILDEPTTGLHAYDVRHLLKVLNRLTDNGDTVLMIEHNLDVIKTADYVIDLGPGGGINGGTIVAKGTPEQVARNEMSATGRYLKKLLEKEAK</sequence>
<keyword evidence="4 18" id="KW-0677">Repeat</keyword>
<dbReference type="Gene3D" id="1.10.8.280">
    <property type="entry name" value="ABC transporter ATPase domain-like"/>
    <property type="match status" value="1"/>
</dbReference>
<dbReference type="GO" id="GO:0009380">
    <property type="term" value="C:excinuclease repair complex"/>
    <property type="evidence" value="ECO:0007669"/>
    <property type="project" value="InterPro"/>
</dbReference>
<protein>
    <recommendedName>
        <fullName evidence="16 18">UvrABC system protein A</fullName>
        <shortName evidence="18">UvrA protein</shortName>
    </recommendedName>
    <alternativeName>
        <fullName evidence="17 18">Excinuclease ABC subunit A</fullName>
    </alternativeName>
</protein>
<dbReference type="Gene3D" id="3.30.1490.20">
    <property type="entry name" value="ATP-grasp fold, A domain"/>
    <property type="match status" value="1"/>
</dbReference>
<dbReference type="InterPro" id="IPR027417">
    <property type="entry name" value="P-loop_NTPase"/>
</dbReference>
<dbReference type="SUPFAM" id="SSF52540">
    <property type="entry name" value="P-loop containing nucleoside triphosphate hydrolases"/>
    <property type="match status" value="2"/>
</dbReference>
<keyword evidence="11 18" id="KW-0267">Excision nuclease</keyword>
<keyword evidence="8 18" id="KW-0863">Zinc-finger</keyword>
<comment type="similarity">
    <text evidence="15 18">Belongs to the ABC transporter superfamily. UvrA family.</text>
</comment>
<dbReference type="AlphaFoldDB" id="A0A4R0XRL3"/>
<evidence type="ECO:0000313" key="20">
    <source>
        <dbReference type="EMBL" id="TCG11515.1"/>
    </source>
</evidence>
<comment type="caution">
    <text evidence="20">The sequence shown here is derived from an EMBL/GenBank/DDBJ whole genome shotgun (WGS) entry which is preliminary data.</text>
</comment>
<dbReference type="Gene3D" id="1.20.1580.10">
    <property type="entry name" value="ABC transporter ATPase like domain"/>
    <property type="match status" value="2"/>
</dbReference>
<evidence type="ECO:0000256" key="5">
    <source>
        <dbReference type="ARBA" id="ARBA00022741"/>
    </source>
</evidence>
<feature type="binding site" evidence="18">
    <location>
        <begin position="640"/>
        <end position="647"/>
    </location>
    <ligand>
        <name>ATP</name>
        <dbReference type="ChEBI" id="CHEBI:30616"/>
    </ligand>
</feature>
<proteinExistence type="inferred from homology"/>
<gene>
    <name evidence="18" type="primary">uvrA</name>
    <name evidence="20" type="ORF">C4B25_01470</name>
</gene>
<reference evidence="20 21" key="1">
    <citation type="submission" date="2018-02" db="EMBL/GenBank/DDBJ databases">
        <title>Mycoplasma marinum and Mycoplasma todarodis sp. nov., moderately halophilic and psychrotolerant mycoplasmas isolated from cephalopods.</title>
        <authorList>
            <person name="Viver T."/>
        </authorList>
    </citation>
    <scope>NUCLEOTIDE SEQUENCE [LARGE SCALE GENOMIC DNA]</scope>
    <source>
        <strain evidence="20 21">5H</strain>
    </source>
</reference>
<dbReference type="InterPro" id="IPR017871">
    <property type="entry name" value="ABC_transporter-like_CS"/>
</dbReference>
<keyword evidence="12 18" id="KW-0238">DNA-binding</keyword>
<dbReference type="GO" id="GO:0009432">
    <property type="term" value="P:SOS response"/>
    <property type="evidence" value="ECO:0007669"/>
    <property type="project" value="UniProtKB-UniRule"/>
</dbReference>
<dbReference type="NCBIfam" id="TIGR00630">
    <property type="entry name" value="uvra"/>
    <property type="match status" value="1"/>
</dbReference>
<evidence type="ECO:0000256" key="2">
    <source>
        <dbReference type="ARBA" id="ARBA00022490"/>
    </source>
</evidence>
<dbReference type="GO" id="GO:0003677">
    <property type="term" value="F:DNA binding"/>
    <property type="evidence" value="ECO:0007669"/>
    <property type="project" value="UniProtKB-UniRule"/>
</dbReference>
<dbReference type="PANTHER" id="PTHR43152:SF3">
    <property type="entry name" value="UVRABC SYSTEM PROTEIN A"/>
    <property type="match status" value="1"/>
</dbReference>
<name>A0A4R0XRL3_9MOLU</name>
<dbReference type="OrthoDB" id="9809851at2"/>
<evidence type="ECO:0000256" key="13">
    <source>
        <dbReference type="ARBA" id="ARBA00023204"/>
    </source>
</evidence>
<evidence type="ECO:0000256" key="6">
    <source>
        <dbReference type="ARBA" id="ARBA00022763"/>
    </source>
</evidence>
<dbReference type="NCBIfam" id="NF001503">
    <property type="entry name" value="PRK00349.1"/>
    <property type="match status" value="1"/>
</dbReference>
<comment type="subcellular location">
    <subcellularLocation>
        <location evidence="1 18">Cytoplasm</location>
    </subcellularLocation>
</comment>
<dbReference type="Pfam" id="PF17755">
    <property type="entry name" value="UvrA_DNA-bind"/>
    <property type="match status" value="1"/>
</dbReference>
<organism evidence="20 21">
    <name type="scientific">Mycoplasma todarodis</name>
    <dbReference type="NCBI Taxonomy" id="1937191"/>
    <lineage>
        <taxon>Bacteria</taxon>
        <taxon>Bacillati</taxon>
        <taxon>Mycoplasmatota</taxon>
        <taxon>Mollicutes</taxon>
        <taxon>Mycoplasmataceae</taxon>
        <taxon>Mycoplasma</taxon>
    </lineage>
</organism>
<evidence type="ECO:0000256" key="10">
    <source>
        <dbReference type="ARBA" id="ARBA00022840"/>
    </source>
</evidence>
<dbReference type="Gene3D" id="3.40.50.300">
    <property type="entry name" value="P-loop containing nucleotide triphosphate hydrolases"/>
    <property type="match status" value="2"/>
</dbReference>
<dbReference type="InterPro" id="IPR004602">
    <property type="entry name" value="UvrA"/>
</dbReference>
<keyword evidence="10 18" id="KW-0067">ATP-binding</keyword>
<keyword evidence="2 18" id="KW-0963">Cytoplasm</keyword>
<dbReference type="Proteomes" id="UP000291072">
    <property type="component" value="Unassembled WGS sequence"/>
</dbReference>
<evidence type="ECO:0000256" key="11">
    <source>
        <dbReference type="ARBA" id="ARBA00022881"/>
    </source>
</evidence>
<dbReference type="HAMAP" id="MF_00205">
    <property type="entry name" value="UvrA"/>
    <property type="match status" value="1"/>
</dbReference>
<dbReference type="InterPro" id="IPR003593">
    <property type="entry name" value="AAA+_ATPase"/>
</dbReference>
<keyword evidence="6 18" id="KW-0227">DNA damage</keyword>
<evidence type="ECO:0000256" key="9">
    <source>
        <dbReference type="ARBA" id="ARBA00022833"/>
    </source>
</evidence>
<dbReference type="GO" id="GO:0006289">
    <property type="term" value="P:nucleotide-excision repair"/>
    <property type="evidence" value="ECO:0007669"/>
    <property type="project" value="UniProtKB-UniRule"/>
</dbReference>
<keyword evidence="14 18" id="KW-0742">SOS response</keyword>
<dbReference type="SMART" id="SM00382">
    <property type="entry name" value="AAA"/>
    <property type="match status" value="1"/>
</dbReference>
<evidence type="ECO:0000256" key="18">
    <source>
        <dbReference type="HAMAP-Rule" id="MF_00205"/>
    </source>
</evidence>
<evidence type="ECO:0000256" key="4">
    <source>
        <dbReference type="ARBA" id="ARBA00022737"/>
    </source>
</evidence>
<dbReference type="CDD" id="cd03271">
    <property type="entry name" value="ABC_UvrA_II"/>
    <property type="match status" value="1"/>
</dbReference>
<keyword evidence="7 18" id="KW-0228">DNA excision</keyword>
<dbReference type="InterPro" id="IPR041102">
    <property type="entry name" value="UvrA_inter"/>
</dbReference>
<evidence type="ECO:0000256" key="14">
    <source>
        <dbReference type="ARBA" id="ARBA00023236"/>
    </source>
</evidence>
<evidence type="ECO:0000313" key="21">
    <source>
        <dbReference type="Proteomes" id="UP000291072"/>
    </source>
</evidence>
<dbReference type="GO" id="GO:0009381">
    <property type="term" value="F:excinuclease ABC activity"/>
    <property type="evidence" value="ECO:0007669"/>
    <property type="project" value="UniProtKB-UniRule"/>
</dbReference>
<keyword evidence="21" id="KW-1185">Reference proteome</keyword>